<protein>
    <submittedName>
        <fullName evidence="1">Uncharacterized protein</fullName>
    </submittedName>
</protein>
<gene>
    <name evidence="1" type="ORF">GUK36_38720</name>
</gene>
<comment type="caution">
    <text evidence="1">The sequence shown here is derived from an EMBL/GenBank/DDBJ whole genome shotgun (WGS) entry which is preliminary data.</text>
</comment>
<dbReference type="AlphaFoldDB" id="A0A6P0DV13"/>
<dbReference type="RefSeq" id="WP_164000991.1">
    <property type="nucleotide sequence ID" value="NZ_WXXP01000295.1"/>
</dbReference>
<name>A0A6P0DV13_RHILE</name>
<evidence type="ECO:0000313" key="2">
    <source>
        <dbReference type="Proteomes" id="UP000471409"/>
    </source>
</evidence>
<organism evidence="1 2">
    <name type="scientific">Rhizobium leguminosarum</name>
    <dbReference type="NCBI Taxonomy" id="384"/>
    <lineage>
        <taxon>Bacteria</taxon>
        <taxon>Pseudomonadati</taxon>
        <taxon>Pseudomonadota</taxon>
        <taxon>Alphaproteobacteria</taxon>
        <taxon>Hyphomicrobiales</taxon>
        <taxon>Rhizobiaceae</taxon>
        <taxon>Rhizobium/Agrobacterium group</taxon>
        <taxon>Rhizobium</taxon>
    </lineage>
</organism>
<proteinExistence type="predicted"/>
<sequence length="129" mass="14447">KVTRLPAASPFHSEGLARELLLALTTPDECKRHVERMVASKVSQYLTSTSRLTTRQAWLELKAGAASEGVEDFLGNRAFYQRVGVQLARMKRHRERKAPSSHCGAAELVNKVTRILMRYLGTPLWPEGS</sequence>
<evidence type="ECO:0000313" key="1">
    <source>
        <dbReference type="EMBL" id="NEK55176.1"/>
    </source>
</evidence>
<dbReference type="EMBL" id="WXXP01000295">
    <property type="protein sequence ID" value="NEK55176.1"/>
    <property type="molecule type" value="Genomic_DNA"/>
</dbReference>
<feature type="non-terminal residue" evidence="1">
    <location>
        <position position="1"/>
    </location>
</feature>
<reference evidence="1 2" key="1">
    <citation type="submission" date="2020-01" db="EMBL/GenBank/DDBJ databases">
        <title>Rhizobium genotypes associated with high levels of biological nitrogen fixation by grain legumes in a temperate-maritime cropping system.</title>
        <authorList>
            <person name="Maluk M."/>
            <person name="Francesc Ferrando Molina F."/>
            <person name="Lopez Del Egido L."/>
            <person name="Lafos M."/>
            <person name="Langarica-Fuentes A."/>
            <person name="Gebre Yohannes G."/>
            <person name="Young M.W."/>
            <person name="Martin P."/>
            <person name="Gantlett R."/>
            <person name="Kenicer G."/>
            <person name="Hawes C."/>
            <person name="Begg G.S."/>
            <person name="Quilliam R.S."/>
            <person name="Squire G.R."/>
            <person name="Poole P.S."/>
            <person name="Young P.W."/>
            <person name="Iannetta P.M."/>
            <person name="James E.K."/>
        </authorList>
    </citation>
    <scope>NUCLEOTIDE SEQUENCE [LARGE SCALE GENOMIC DNA]</scope>
    <source>
        <strain evidence="1 2">JHI944</strain>
    </source>
</reference>
<accession>A0A6P0DV13</accession>
<dbReference type="Proteomes" id="UP000471409">
    <property type="component" value="Unassembled WGS sequence"/>
</dbReference>